<dbReference type="InterPro" id="IPR038713">
    <property type="entry name" value="Terminase_Gp1_N_sf"/>
</dbReference>
<feature type="compositionally biased region" description="Basic and acidic residues" evidence="1">
    <location>
        <begin position="72"/>
        <end position="82"/>
    </location>
</feature>
<organism evidence="5">
    <name type="scientific">Escherichia coli</name>
    <dbReference type="NCBI Taxonomy" id="562"/>
    <lineage>
        <taxon>Bacteria</taxon>
        <taxon>Pseudomonadati</taxon>
        <taxon>Pseudomonadota</taxon>
        <taxon>Gammaproteobacteria</taxon>
        <taxon>Enterobacterales</taxon>
        <taxon>Enterobacteriaceae</taxon>
        <taxon>Escherichia</taxon>
    </lineage>
</organism>
<evidence type="ECO:0000313" key="6">
    <source>
        <dbReference type="Proteomes" id="UP000517067"/>
    </source>
</evidence>
<accession>A0A2T3UU63</accession>
<dbReference type="Proteomes" id="UP000540485">
    <property type="component" value="Unassembled WGS sequence"/>
</dbReference>
<dbReference type="RefSeq" id="WP_000958355.1">
    <property type="nucleotide sequence ID" value="NZ_BGDM01000027.1"/>
</dbReference>
<dbReference type="GO" id="GO:0051276">
    <property type="term" value="P:chromosome organization"/>
    <property type="evidence" value="ECO:0007669"/>
    <property type="project" value="InterPro"/>
</dbReference>
<dbReference type="EMBL" id="JABUPJ010000095">
    <property type="protein sequence ID" value="NYQ42054.1"/>
    <property type="molecule type" value="Genomic_DNA"/>
</dbReference>
<dbReference type="Pfam" id="PF03592">
    <property type="entry name" value="Terminase_2"/>
    <property type="match status" value="1"/>
</dbReference>
<name>A0A2T3UU63_ECOLX</name>
<dbReference type="AlphaFoldDB" id="A0A2T3UU63"/>
<dbReference type="Proteomes" id="UP000521994">
    <property type="component" value="Unassembled WGS sequence"/>
</dbReference>
<protein>
    <submittedName>
        <fullName evidence="5">Terminase small subunit</fullName>
    </submittedName>
</protein>
<dbReference type="Proteomes" id="UP000842385">
    <property type="component" value="Unassembled WGS sequence"/>
</dbReference>
<feature type="compositionally biased region" description="Basic and acidic residues" evidence="1">
    <location>
        <begin position="150"/>
        <end position="163"/>
    </location>
</feature>
<evidence type="ECO:0000313" key="8">
    <source>
        <dbReference type="Proteomes" id="UP000842385"/>
    </source>
</evidence>
<evidence type="ECO:0000313" key="7">
    <source>
        <dbReference type="Proteomes" id="UP000521994"/>
    </source>
</evidence>
<reference evidence="5 6" key="2">
    <citation type="journal article" date="2020" name="J. Appl. Microbiol.">
        <title>Genetic characterization of Shigatoxigenic and enteropathogenic Escherichia coli O80:H2 from diarrheic and septicemic calves and relatedness to human Shigatoxigenic E. coli O80:H2.</title>
        <authorList>
            <person name="Habets A."/>
            <person name="Crombe F."/>
            <person name="Nakamura K."/>
            <person name="Guerin V."/>
            <person name="De Rauw K."/>
            <person name="Pierard D."/>
            <person name="Saulmont M."/>
            <person name="Hayashi T."/>
            <person name="Mainil J.G."/>
            <person name="Thiry D."/>
        </authorList>
    </citation>
    <scope>NUCLEOTIDE SEQUENCE [LARGE SCALE GENOMIC DNA]</scope>
    <source>
        <strain evidence="5">EH3306</strain>
        <strain evidence="4 6">EH3307</strain>
    </source>
</reference>
<feature type="region of interest" description="Disordered" evidence="1">
    <location>
        <begin position="147"/>
        <end position="187"/>
    </location>
</feature>
<dbReference type="Proteomes" id="UP000517067">
    <property type="component" value="Unassembled WGS sequence"/>
</dbReference>
<gene>
    <name evidence="2" type="ORF">BG944_005350</name>
    <name evidence="5" type="ORF">G4A38_26870</name>
    <name evidence="4" type="ORF">G4A47_26190</name>
    <name evidence="3" type="ORF">HKA49_005302</name>
</gene>
<evidence type="ECO:0000313" key="4">
    <source>
        <dbReference type="EMBL" id="NYP88559.1"/>
    </source>
</evidence>
<dbReference type="EMBL" id="AASXRC010000072">
    <property type="protein sequence ID" value="EFI0216024.1"/>
    <property type="molecule type" value="Genomic_DNA"/>
</dbReference>
<reference evidence="3" key="4">
    <citation type="submission" date="2020-04" db="EMBL/GenBank/DDBJ databases">
        <authorList>
            <consortium name="NCBI Pathogen Detection Project"/>
        </authorList>
    </citation>
    <scope>NUCLEOTIDE SEQUENCE</scope>
    <source>
        <strain evidence="3">TW14994</strain>
    </source>
</reference>
<evidence type="ECO:0000313" key="5">
    <source>
        <dbReference type="EMBL" id="NYQ42054.1"/>
    </source>
</evidence>
<proteinExistence type="predicted"/>
<dbReference type="InterPro" id="IPR005335">
    <property type="entry name" value="Terminase_ssu"/>
</dbReference>
<reference evidence="3 8" key="1">
    <citation type="journal article" date="2018" name="Genome Biol.">
        <title>SKESA: strategic k-mer extension for scrupulous assemblies.</title>
        <authorList>
            <person name="Souvorov A."/>
            <person name="Agarwala R."/>
            <person name="Lipman D.J."/>
        </authorList>
    </citation>
    <scope>NUCLEOTIDE SEQUENCE [LARGE SCALE GENOMIC DNA]</scope>
    <source>
        <strain evidence="3 8">TW14994</strain>
    </source>
</reference>
<dbReference type="Gene3D" id="1.10.10.1400">
    <property type="entry name" value="Terminase, small subunit, N-terminal DNA-binding domain, HTH motif"/>
    <property type="match status" value="1"/>
</dbReference>
<sequence length="187" mass="20252">MLTTQKRKFALALMSGKNKTASAIAAGYSAKTARVKGSQLAKDPEVLAFIARKQCETVELDEVPVYRQKKMQTEECHKEAPPAEKNSPVSLPPDDGQNLSPLPGIDYMEDGLPDPVKAMGRILVENLIIDPKLALDAAWRLAQFTHHKKGDTGKKSAKGDAAKKAANRFAVPPPPRLVVNNDNEGNG</sequence>
<comment type="caution">
    <text evidence="5">The sequence shown here is derived from an EMBL/GenBank/DDBJ whole genome shotgun (WGS) entry which is preliminary data.</text>
</comment>
<evidence type="ECO:0000313" key="3">
    <source>
        <dbReference type="EMBL" id="HAI8960986.1"/>
    </source>
</evidence>
<dbReference type="EMBL" id="DABFUC010000064">
    <property type="protein sequence ID" value="HAI8960986.1"/>
    <property type="molecule type" value="Genomic_DNA"/>
</dbReference>
<feature type="region of interest" description="Disordered" evidence="1">
    <location>
        <begin position="72"/>
        <end position="102"/>
    </location>
</feature>
<evidence type="ECO:0000313" key="2">
    <source>
        <dbReference type="EMBL" id="EFI0216024.1"/>
    </source>
</evidence>
<evidence type="ECO:0000256" key="1">
    <source>
        <dbReference type="SAM" id="MobiDB-lite"/>
    </source>
</evidence>
<reference evidence="2 7" key="3">
    <citation type="submission" date="2020-02" db="EMBL/GenBank/DDBJ databases">
        <authorList>
            <consortium name="PulseNet: The National Subtyping Network for Foodborne Disease Surveillance"/>
            <person name="Tarr C.L."/>
            <person name="Trees E."/>
            <person name="Katz L.S."/>
            <person name="Carleton-Romer H.A."/>
            <person name="Stroika S."/>
            <person name="Kucerova Z."/>
            <person name="Roache K.F."/>
            <person name="Sabol A.L."/>
            <person name="Besser J."/>
            <person name="Gerner-Smidt P."/>
        </authorList>
    </citation>
    <scope>NUCLEOTIDE SEQUENCE [LARGE SCALE GENOMIC DNA]</scope>
    <source>
        <strain evidence="2 7">2014C-3796</strain>
    </source>
</reference>
<dbReference type="EMBL" id="JABUPU010000085">
    <property type="protein sequence ID" value="NYP88559.1"/>
    <property type="molecule type" value="Genomic_DNA"/>
</dbReference>